<dbReference type="PANTHER" id="PTHR36924:SF1">
    <property type="entry name" value="ANTITOXIN HIGA-1"/>
    <property type="match status" value="1"/>
</dbReference>
<evidence type="ECO:0000256" key="1">
    <source>
        <dbReference type="ARBA" id="ARBA00023125"/>
    </source>
</evidence>
<sequence>MESKIQNRYNPDYVSHPGDTLLEVLEDRGMTQAELAERTGRPKKTINEIIKGKAAITPETALQLERVFNIPASFWNNRERHYREFLAQKEEKKRLAKQVPWLK</sequence>
<dbReference type="SUPFAM" id="SSF47413">
    <property type="entry name" value="lambda repressor-like DNA-binding domains"/>
    <property type="match status" value="1"/>
</dbReference>
<dbReference type="PROSITE" id="PS50943">
    <property type="entry name" value="HTH_CROC1"/>
    <property type="match status" value="1"/>
</dbReference>
<dbReference type="SMART" id="SM00530">
    <property type="entry name" value="HTH_XRE"/>
    <property type="match status" value="1"/>
</dbReference>
<dbReference type="CDD" id="cd00093">
    <property type="entry name" value="HTH_XRE"/>
    <property type="match status" value="1"/>
</dbReference>
<dbReference type="NCBIfam" id="TIGR02607">
    <property type="entry name" value="antidote_HigA"/>
    <property type="match status" value="1"/>
</dbReference>
<dbReference type="InterPro" id="IPR013430">
    <property type="entry name" value="Toxin_antidote_HigA"/>
</dbReference>
<name>A0ABT5AFC4_9CYAN</name>
<dbReference type="PANTHER" id="PTHR36924">
    <property type="entry name" value="ANTITOXIN HIGA-1"/>
    <property type="match status" value="1"/>
</dbReference>
<comment type="caution">
    <text evidence="3">The sequence shown here is derived from an EMBL/GenBank/DDBJ whole genome shotgun (WGS) entry which is preliminary data.</text>
</comment>
<dbReference type="Gene3D" id="1.10.260.40">
    <property type="entry name" value="lambda repressor-like DNA-binding domains"/>
    <property type="match status" value="1"/>
</dbReference>
<dbReference type="InterPro" id="IPR010982">
    <property type="entry name" value="Lambda_DNA-bd_dom_sf"/>
</dbReference>
<evidence type="ECO:0000313" key="3">
    <source>
        <dbReference type="EMBL" id="MDB9535667.1"/>
    </source>
</evidence>
<accession>A0ABT5AFC4</accession>
<keyword evidence="1" id="KW-0238">DNA-binding</keyword>
<reference evidence="3 4" key="1">
    <citation type="submission" date="2023-01" db="EMBL/GenBank/DDBJ databases">
        <title>Genomes from the Australian National Cyanobacteria Reference Collection.</title>
        <authorList>
            <person name="Willis A."/>
            <person name="Lee E.M.F."/>
        </authorList>
    </citation>
    <scope>NUCLEOTIDE SEQUENCE [LARGE SCALE GENOMIC DNA]</scope>
    <source>
        <strain evidence="3 4">CS-1226</strain>
    </source>
</reference>
<dbReference type="Proteomes" id="UP001211249">
    <property type="component" value="Unassembled WGS sequence"/>
</dbReference>
<dbReference type="EMBL" id="JAQMUC010000039">
    <property type="protein sequence ID" value="MDB9535667.1"/>
    <property type="molecule type" value="Genomic_DNA"/>
</dbReference>
<evidence type="ECO:0000313" key="4">
    <source>
        <dbReference type="Proteomes" id="UP001211249"/>
    </source>
</evidence>
<dbReference type="RefSeq" id="WP_271795564.1">
    <property type="nucleotide sequence ID" value="NZ_JAQMUC010000039.1"/>
</dbReference>
<dbReference type="InterPro" id="IPR001387">
    <property type="entry name" value="Cro/C1-type_HTH"/>
</dbReference>
<proteinExistence type="predicted"/>
<feature type="domain" description="HTH cro/C1-type" evidence="2">
    <location>
        <begin position="21"/>
        <end position="75"/>
    </location>
</feature>
<organism evidence="3 4">
    <name type="scientific">Dolichospermum planctonicum CS-1226</name>
    <dbReference type="NCBI Taxonomy" id="3021751"/>
    <lineage>
        <taxon>Bacteria</taxon>
        <taxon>Bacillati</taxon>
        <taxon>Cyanobacteriota</taxon>
        <taxon>Cyanophyceae</taxon>
        <taxon>Nostocales</taxon>
        <taxon>Aphanizomenonaceae</taxon>
        <taxon>Dolichospermum</taxon>
        <taxon>Dolichospermum planctonicum</taxon>
    </lineage>
</organism>
<dbReference type="Pfam" id="PF01381">
    <property type="entry name" value="HTH_3"/>
    <property type="match status" value="1"/>
</dbReference>
<keyword evidence="4" id="KW-1185">Reference proteome</keyword>
<protein>
    <submittedName>
        <fullName evidence="3">HigA family addiction module antitoxin</fullName>
    </submittedName>
</protein>
<gene>
    <name evidence="3" type="ORF">PN451_07400</name>
</gene>
<evidence type="ECO:0000259" key="2">
    <source>
        <dbReference type="PROSITE" id="PS50943"/>
    </source>
</evidence>